<evidence type="ECO:0000313" key="2">
    <source>
        <dbReference type="EMBL" id="CUP45282.1"/>
    </source>
</evidence>
<evidence type="ECO:0000313" key="3">
    <source>
        <dbReference type="Proteomes" id="UP000095712"/>
    </source>
</evidence>
<dbReference type="Pfam" id="PF13910">
    <property type="entry name" value="DUF4209"/>
    <property type="match status" value="1"/>
</dbReference>
<reference evidence="2 3" key="1">
    <citation type="submission" date="2015-09" db="EMBL/GenBank/DDBJ databases">
        <authorList>
            <consortium name="Pathogen Informatics"/>
        </authorList>
    </citation>
    <scope>NUCLEOTIDE SEQUENCE [LARGE SCALE GENOMIC DNA]</scope>
    <source>
        <strain evidence="2 3">2789STDY5834911</strain>
    </source>
</reference>
<organism evidence="2 3">
    <name type="scientific">Blautia wexlerae</name>
    <dbReference type="NCBI Taxonomy" id="418240"/>
    <lineage>
        <taxon>Bacteria</taxon>
        <taxon>Bacillati</taxon>
        <taxon>Bacillota</taxon>
        <taxon>Clostridia</taxon>
        <taxon>Lachnospirales</taxon>
        <taxon>Lachnospiraceae</taxon>
        <taxon>Blautia</taxon>
    </lineage>
</organism>
<proteinExistence type="predicted"/>
<dbReference type="InterPro" id="IPR025209">
    <property type="entry name" value="DUF4209"/>
</dbReference>
<dbReference type="Proteomes" id="UP000095712">
    <property type="component" value="Unassembled WGS sequence"/>
</dbReference>
<dbReference type="OrthoDB" id="2987658at2"/>
<protein>
    <recommendedName>
        <fullName evidence="1">DUF4209 domain-containing protein</fullName>
    </recommendedName>
</protein>
<dbReference type="EMBL" id="CZAW01000014">
    <property type="protein sequence ID" value="CUP45282.1"/>
    <property type="molecule type" value="Genomic_DNA"/>
</dbReference>
<evidence type="ECO:0000259" key="1">
    <source>
        <dbReference type="Pfam" id="PF13910"/>
    </source>
</evidence>
<sequence>MKNIAEYIDFKKGIINELSSLGISELRECMKSIKDEADQANWIEYLRWEVEALDLAENFIDFENNELVDSCSYSNGFRYPDIASFTEERISFYRDLVDNEASIYSDEVLSRYYNVLIQCDKKNGYKYIDYAIATMENLFGSLEEHKSWHYCARIVHLSVVYQKIDVIKKYIEKVREFVLSDIVLKEDKLLFLPFQMRLYSKLVFIKKNVNDHEDNIKEIVNQGIAAIAICNGAYAPTAEYIFDNLLYIANKLKDEEMCKKIKKLRIEKQIKLGDAAMIEGDYYNAAVFYERAASYGNNYGMHSSMNDTLSKLKKANVYIGETTHSTSVRYEVPDSEAYLNEIHKFITGNPDKDFRNITGFVIANILDNSKGFFPDMTESYEKGKKRQSNWIWKFVSIAKMTNERKIAEVSKDEDQIRYFQYDDYVTHLKFITNIWFEQVMHEAMIEGLSNVGMSEQIVSAEWLSDANKYLILEAVKLLSEERYAAFMHVAIPLYECIFRRQFSYHDLATTHIDMNDGSQQEKIFGVFIRSNMVKEYMPQSLIDMSEVVFTDELGLNLRNNIAHGLCEKEDFNKNTAYLVFMMLLMITRFDWVAYGIAEKEKKSEK</sequence>
<dbReference type="AlphaFoldDB" id="A0A174N961"/>
<name>A0A174N961_9FIRM</name>
<dbReference type="RefSeq" id="WP_055150917.1">
    <property type="nucleotide sequence ID" value="NZ_CZAW01000014.1"/>
</dbReference>
<accession>A0A174N961</accession>
<gene>
    <name evidence="2" type="ORF">ERS852523_01668</name>
</gene>
<feature type="domain" description="DUF4209" evidence="1">
    <location>
        <begin position="496"/>
        <end position="584"/>
    </location>
</feature>